<proteinExistence type="inferred from homology"/>
<dbReference type="PANTHER" id="PTHR34476:SF1">
    <property type="entry name" value="DNA-DIRECTED RNA POLYMERASE SUBUNIT OMEGA"/>
    <property type="match status" value="1"/>
</dbReference>
<evidence type="ECO:0000256" key="11">
    <source>
        <dbReference type="HAMAP-Rule" id="MF_00366"/>
    </source>
</evidence>
<dbReference type="InterPro" id="IPR006110">
    <property type="entry name" value="Pol_omega/Rpo6/RPB6"/>
</dbReference>
<dbReference type="GO" id="GO:0000428">
    <property type="term" value="C:DNA-directed RNA polymerase complex"/>
    <property type="evidence" value="ECO:0007669"/>
    <property type="project" value="UniProtKB-KW"/>
</dbReference>
<dbReference type="AlphaFoldDB" id="A0AAW3ZKP1"/>
<evidence type="ECO:0000256" key="4">
    <source>
        <dbReference type="ARBA" id="ARBA00022478"/>
    </source>
</evidence>
<dbReference type="NCBIfam" id="TIGR00690">
    <property type="entry name" value="rpoZ"/>
    <property type="match status" value="1"/>
</dbReference>
<dbReference type="EMBL" id="JACYTR010000006">
    <property type="protein sequence ID" value="MBD8525011.1"/>
    <property type="molecule type" value="Genomic_DNA"/>
</dbReference>
<keyword evidence="7 11" id="KW-0804">Transcription</keyword>
<dbReference type="HAMAP" id="MF_00366">
    <property type="entry name" value="RNApol_bact_RpoZ"/>
    <property type="match status" value="1"/>
</dbReference>
<dbReference type="SMART" id="SM01409">
    <property type="entry name" value="RNA_pol_Rpb6"/>
    <property type="match status" value="1"/>
</dbReference>
<gene>
    <name evidence="11 12" type="primary">rpoZ</name>
    <name evidence="12" type="ORF">IFO71_04580</name>
</gene>
<dbReference type="RefSeq" id="WP_192028361.1">
    <property type="nucleotide sequence ID" value="NZ_JACYTR010000006.1"/>
</dbReference>
<dbReference type="EC" id="2.7.7.6" evidence="2 11"/>
<dbReference type="GO" id="GO:0006351">
    <property type="term" value="P:DNA-templated transcription"/>
    <property type="evidence" value="ECO:0007669"/>
    <property type="project" value="UniProtKB-UniRule"/>
</dbReference>
<evidence type="ECO:0000256" key="5">
    <source>
        <dbReference type="ARBA" id="ARBA00022679"/>
    </source>
</evidence>
<sequence length="97" mass="10968">MARITVEDCLKVVDNRFELVVMASKRARQLAKGAQPMLDTEEGEDKPTVLALREIAARRVDQTLIDEVERAERERAEREALEWAAAEVDDDLSKGDD</sequence>
<evidence type="ECO:0000256" key="9">
    <source>
        <dbReference type="ARBA" id="ARBA00030998"/>
    </source>
</evidence>
<name>A0AAW3ZKP1_9GAMM</name>
<evidence type="ECO:0000256" key="8">
    <source>
        <dbReference type="ARBA" id="ARBA00029924"/>
    </source>
</evidence>
<dbReference type="InterPro" id="IPR003716">
    <property type="entry name" value="DNA-dir_RNA_pol_omega"/>
</dbReference>
<accession>A0AAW3ZKP1</accession>
<evidence type="ECO:0000256" key="6">
    <source>
        <dbReference type="ARBA" id="ARBA00022695"/>
    </source>
</evidence>
<comment type="subunit">
    <text evidence="11">The RNAP catalytic core consists of 2 alpha, 1 beta, 1 beta' and 1 omega subunit. When a sigma factor is associated with the core the holoenzyme is formed, which can initiate transcription.</text>
</comment>
<protein>
    <recommendedName>
        <fullName evidence="3 11">DNA-directed RNA polymerase subunit omega</fullName>
        <shortName evidence="11">RNAP omega subunit</shortName>
        <ecNumber evidence="2 11">2.7.7.6</ecNumber>
    </recommendedName>
    <alternativeName>
        <fullName evidence="9 11">RNA polymerase omega subunit</fullName>
    </alternativeName>
    <alternativeName>
        <fullName evidence="8 11">Transcriptase subunit omega</fullName>
    </alternativeName>
</protein>
<comment type="function">
    <text evidence="11">Promotes RNA polymerase assembly. Latches the N- and C-terminal regions of the beta' subunit thereby facilitating its interaction with the beta and alpha subunits.</text>
</comment>
<comment type="caution">
    <text evidence="12">The sequence shown here is derived from an EMBL/GenBank/DDBJ whole genome shotgun (WGS) entry which is preliminary data.</text>
</comment>
<keyword evidence="6 11" id="KW-0548">Nucleotidyltransferase</keyword>
<dbReference type="Pfam" id="PF01192">
    <property type="entry name" value="RNA_pol_Rpb6"/>
    <property type="match status" value="1"/>
</dbReference>
<dbReference type="Gene3D" id="3.90.940.10">
    <property type="match status" value="1"/>
</dbReference>
<evidence type="ECO:0000256" key="10">
    <source>
        <dbReference type="ARBA" id="ARBA00048552"/>
    </source>
</evidence>
<evidence type="ECO:0000256" key="3">
    <source>
        <dbReference type="ARBA" id="ARBA00013725"/>
    </source>
</evidence>
<keyword evidence="13" id="KW-1185">Reference proteome</keyword>
<dbReference type="Proteomes" id="UP000613768">
    <property type="component" value="Unassembled WGS sequence"/>
</dbReference>
<keyword evidence="4 11" id="KW-0240">DNA-directed RNA polymerase</keyword>
<evidence type="ECO:0000313" key="12">
    <source>
        <dbReference type="EMBL" id="MBD8525011.1"/>
    </source>
</evidence>
<dbReference type="SUPFAM" id="SSF63562">
    <property type="entry name" value="RPB6/omega subunit-like"/>
    <property type="match status" value="1"/>
</dbReference>
<keyword evidence="5 11" id="KW-0808">Transferase</keyword>
<comment type="catalytic activity">
    <reaction evidence="10 11">
        <text>RNA(n) + a ribonucleoside 5'-triphosphate = RNA(n+1) + diphosphate</text>
        <dbReference type="Rhea" id="RHEA:21248"/>
        <dbReference type="Rhea" id="RHEA-COMP:14527"/>
        <dbReference type="Rhea" id="RHEA-COMP:17342"/>
        <dbReference type="ChEBI" id="CHEBI:33019"/>
        <dbReference type="ChEBI" id="CHEBI:61557"/>
        <dbReference type="ChEBI" id="CHEBI:140395"/>
        <dbReference type="EC" id="2.7.7.6"/>
    </reaction>
</comment>
<dbReference type="GO" id="GO:0003677">
    <property type="term" value="F:DNA binding"/>
    <property type="evidence" value="ECO:0007669"/>
    <property type="project" value="UniProtKB-UniRule"/>
</dbReference>
<reference evidence="12 13" key="1">
    <citation type="submission" date="2020-09" db="EMBL/GenBank/DDBJ databases">
        <title>Pseudoxanthomonas sp. CAU 1598 isolated from sand of Yaerae Beach.</title>
        <authorList>
            <person name="Kim W."/>
        </authorList>
    </citation>
    <scope>NUCLEOTIDE SEQUENCE [LARGE SCALE GENOMIC DNA]</scope>
    <source>
        <strain evidence="12 13">CAU 1598</strain>
    </source>
</reference>
<comment type="similarity">
    <text evidence="1 11">Belongs to the RNA polymerase subunit omega family.</text>
</comment>
<evidence type="ECO:0000313" key="13">
    <source>
        <dbReference type="Proteomes" id="UP000613768"/>
    </source>
</evidence>
<evidence type="ECO:0000256" key="1">
    <source>
        <dbReference type="ARBA" id="ARBA00006711"/>
    </source>
</evidence>
<evidence type="ECO:0000256" key="7">
    <source>
        <dbReference type="ARBA" id="ARBA00023163"/>
    </source>
</evidence>
<dbReference type="PANTHER" id="PTHR34476">
    <property type="entry name" value="DNA-DIRECTED RNA POLYMERASE SUBUNIT OMEGA"/>
    <property type="match status" value="1"/>
</dbReference>
<dbReference type="GO" id="GO:0003899">
    <property type="term" value="F:DNA-directed RNA polymerase activity"/>
    <property type="evidence" value="ECO:0007669"/>
    <property type="project" value="UniProtKB-UniRule"/>
</dbReference>
<dbReference type="InterPro" id="IPR036161">
    <property type="entry name" value="RPB6/omega-like_sf"/>
</dbReference>
<organism evidence="12 13">
    <name type="scientific">Pseudomarimonas arenosa</name>
    <dbReference type="NCBI Taxonomy" id="2774145"/>
    <lineage>
        <taxon>Bacteria</taxon>
        <taxon>Pseudomonadati</taxon>
        <taxon>Pseudomonadota</taxon>
        <taxon>Gammaproteobacteria</taxon>
        <taxon>Lysobacterales</taxon>
        <taxon>Lysobacteraceae</taxon>
        <taxon>Pseudomarimonas</taxon>
    </lineage>
</organism>
<evidence type="ECO:0000256" key="2">
    <source>
        <dbReference type="ARBA" id="ARBA00012418"/>
    </source>
</evidence>